<evidence type="ECO:0000313" key="1">
    <source>
        <dbReference type="EMBL" id="SVA17592.1"/>
    </source>
</evidence>
<sequence>MEPRNLGLWESAKQSLGEILEESPGSLGRVPGNAWGA</sequence>
<dbReference type="EMBL" id="UINC01004890">
    <property type="protein sequence ID" value="SVA17592.1"/>
    <property type="molecule type" value="Genomic_DNA"/>
</dbReference>
<dbReference type="AlphaFoldDB" id="A0A381TNE2"/>
<name>A0A381TNE2_9ZZZZ</name>
<accession>A0A381TNE2</accession>
<proteinExistence type="predicted"/>
<organism evidence="1">
    <name type="scientific">marine metagenome</name>
    <dbReference type="NCBI Taxonomy" id="408172"/>
    <lineage>
        <taxon>unclassified sequences</taxon>
        <taxon>metagenomes</taxon>
        <taxon>ecological metagenomes</taxon>
    </lineage>
</organism>
<gene>
    <name evidence="1" type="ORF">METZ01_LOCUS70446</name>
</gene>
<reference evidence="1" key="1">
    <citation type="submission" date="2018-05" db="EMBL/GenBank/DDBJ databases">
        <authorList>
            <person name="Lanie J.A."/>
            <person name="Ng W.-L."/>
            <person name="Kazmierczak K.M."/>
            <person name="Andrzejewski T.M."/>
            <person name="Davidsen T.M."/>
            <person name="Wayne K.J."/>
            <person name="Tettelin H."/>
            <person name="Glass J.I."/>
            <person name="Rusch D."/>
            <person name="Podicherti R."/>
            <person name="Tsui H.-C.T."/>
            <person name="Winkler M.E."/>
        </authorList>
    </citation>
    <scope>NUCLEOTIDE SEQUENCE</scope>
</reference>
<protein>
    <submittedName>
        <fullName evidence="1">Uncharacterized protein</fullName>
    </submittedName>
</protein>